<evidence type="ECO:0000256" key="7">
    <source>
        <dbReference type="ARBA" id="ARBA00023295"/>
    </source>
</evidence>
<dbReference type="Gene3D" id="3.20.20.80">
    <property type="entry name" value="Glycosidases"/>
    <property type="match status" value="1"/>
</dbReference>
<reference evidence="13 14" key="1">
    <citation type="submission" date="2018-11" db="EMBL/GenBank/DDBJ databases">
        <authorList>
            <person name="Zhou Z."/>
            <person name="Wang G."/>
        </authorList>
    </citation>
    <scope>NUCLEOTIDE SEQUENCE [LARGE SCALE GENOMIC DNA]</scope>
    <source>
        <strain evidence="13 14">KCTC42998</strain>
    </source>
</reference>
<protein>
    <recommendedName>
        <fullName evidence="3 12">Beta-glucosidase</fullName>
        <ecNumber evidence="3 12">3.2.1.21</ecNumber>
    </recommendedName>
</protein>
<dbReference type="AlphaFoldDB" id="A0A3P1CU97"/>
<dbReference type="InterPro" id="IPR017853">
    <property type="entry name" value="GH"/>
</dbReference>
<evidence type="ECO:0000313" key="13">
    <source>
        <dbReference type="EMBL" id="RRB16841.1"/>
    </source>
</evidence>
<comment type="catalytic activity">
    <reaction evidence="1 12">
        <text>Hydrolysis of terminal, non-reducing beta-D-glucosyl residues with release of beta-D-glucose.</text>
        <dbReference type="EC" id="3.2.1.21"/>
    </reaction>
</comment>
<keyword evidence="8" id="KW-0624">Polysaccharide degradation</keyword>
<dbReference type="GO" id="GO:0005829">
    <property type="term" value="C:cytosol"/>
    <property type="evidence" value="ECO:0007669"/>
    <property type="project" value="TreeGrafter"/>
</dbReference>
<feature type="binding site" evidence="10">
    <location>
        <begin position="434"/>
        <end position="435"/>
    </location>
    <ligand>
        <name>substrate</name>
    </ligand>
</feature>
<evidence type="ECO:0000256" key="3">
    <source>
        <dbReference type="ARBA" id="ARBA00012744"/>
    </source>
</evidence>
<evidence type="ECO:0000256" key="2">
    <source>
        <dbReference type="ARBA" id="ARBA00010838"/>
    </source>
</evidence>
<dbReference type="SUPFAM" id="SSF51445">
    <property type="entry name" value="(Trans)glycosidases"/>
    <property type="match status" value="1"/>
</dbReference>
<feature type="binding site" evidence="10">
    <location>
        <position position="45"/>
    </location>
    <ligand>
        <name>substrate</name>
    </ligand>
</feature>
<dbReference type="EC" id="3.2.1.21" evidence="3 12"/>
<evidence type="ECO:0000256" key="5">
    <source>
        <dbReference type="ARBA" id="ARBA00023001"/>
    </source>
</evidence>
<proteinExistence type="inferred from homology"/>
<feature type="binding site" evidence="10">
    <location>
        <position position="190"/>
    </location>
    <ligand>
        <name>substrate</name>
    </ligand>
</feature>
<dbReference type="PRINTS" id="PR00131">
    <property type="entry name" value="GLHYDRLASE1"/>
</dbReference>
<feature type="binding site" evidence="10">
    <location>
        <position position="427"/>
    </location>
    <ligand>
        <name>substrate</name>
    </ligand>
</feature>
<dbReference type="Pfam" id="PF00232">
    <property type="entry name" value="Glyco_hydro_1"/>
    <property type="match status" value="1"/>
</dbReference>
<evidence type="ECO:0000256" key="9">
    <source>
        <dbReference type="PIRSR" id="PIRSR617736-1"/>
    </source>
</evidence>
<organism evidence="13 14">
    <name type="scientific">Larkinella knui</name>
    <dbReference type="NCBI Taxonomy" id="2025310"/>
    <lineage>
        <taxon>Bacteria</taxon>
        <taxon>Pseudomonadati</taxon>
        <taxon>Bacteroidota</taxon>
        <taxon>Cytophagia</taxon>
        <taxon>Cytophagales</taxon>
        <taxon>Spirosomataceae</taxon>
        <taxon>Larkinella</taxon>
    </lineage>
</organism>
<dbReference type="InterPro" id="IPR017736">
    <property type="entry name" value="Glyco_hydro_1_beta-glucosidase"/>
</dbReference>
<dbReference type="EMBL" id="RQJP01000001">
    <property type="protein sequence ID" value="RRB16841.1"/>
    <property type="molecule type" value="Genomic_DNA"/>
</dbReference>
<evidence type="ECO:0000313" key="14">
    <source>
        <dbReference type="Proteomes" id="UP000274271"/>
    </source>
</evidence>
<dbReference type="GO" id="GO:0030245">
    <property type="term" value="P:cellulose catabolic process"/>
    <property type="evidence" value="ECO:0007669"/>
    <property type="project" value="UniProtKB-KW"/>
</dbReference>
<dbReference type="InterPro" id="IPR001360">
    <property type="entry name" value="Glyco_hydro_1"/>
</dbReference>
<dbReference type="PANTHER" id="PTHR10353:SF36">
    <property type="entry name" value="LP05116P"/>
    <property type="match status" value="1"/>
</dbReference>
<evidence type="ECO:0000256" key="10">
    <source>
        <dbReference type="PIRSR" id="PIRSR617736-2"/>
    </source>
</evidence>
<evidence type="ECO:0000256" key="11">
    <source>
        <dbReference type="PROSITE-ProRule" id="PRU10055"/>
    </source>
</evidence>
<feature type="active site" description="Proton donor" evidence="9">
    <location>
        <position position="191"/>
    </location>
</feature>
<gene>
    <name evidence="13" type="ORF">EHT87_00695</name>
</gene>
<dbReference type="Proteomes" id="UP000274271">
    <property type="component" value="Unassembled WGS sequence"/>
</dbReference>
<accession>A0A3P1CU97</accession>
<dbReference type="RefSeq" id="WP_124902856.1">
    <property type="nucleotide sequence ID" value="NZ_RQJP01000001.1"/>
</dbReference>
<sequence length="470" mass="54294">MPTQTRYLSAFNRLRVHQLPTSSTSFSRQDFGANFVWGAATAAYQIEGAHQTDGRGPSIWDTFTHDQRWGRFRDHGDVACEFYHRYETDLALLKSLGFTAFRFSLSWSRIMPDGTGRINERGLDFYNRLIDSCLAMGIEPWVTLYHWDLPQALEAKGGWTNRAVIRWFSDYVECCTKAFGHKVKNWMVLNEPLVFTAGGYFAGIHAPGRRGLWNFLPAVHHAVICQGEGGRIIRRNVPNARIGTTLFCAPVEPHTHHSRDLRAAARIDALGNRLFIEPSLGLGYPVQDAPLLKQILTKYANLGDLQRAAFDFDFIGLQNYFRLVVRHDWFTPYFWAREVKPGRRNVVETTAMDWEVYPEGIYRVIRQFSAYEKVKEIIITENGAAFPDRLQDGQVNDPQRVAFYQAYLRQVLRAKQEGFRVGGYFAWSLMDNFEWSEGYRPRFGLVYIDYATQQRIVKESGNWFRTFLTT</sequence>
<feature type="binding site" evidence="10">
    <location>
        <position position="146"/>
    </location>
    <ligand>
        <name>substrate</name>
    </ligand>
</feature>
<feature type="active site" description="Nucleophile" evidence="9 11">
    <location>
        <position position="381"/>
    </location>
</feature>
<dbReference type="GO" id="GO:0008422">
    <property type="term" value="F:beta-glucosidase activity"/>
    <property type="evidence" value="ECO:0007669"/>
    <property type="project" value="UniProtKB-EC"/>
</dbReference>
<dbReference type="PROSITE" id="PS00572">
    <property type="entry name" value="GLYCOSYL_HYDROL_F1_1"/>
    <property type="match status" value="1"/>
</dbReference>
<dbReference type="PROSITE" id="PS00653">
    <property type="entry name" value="GLYCOSYL_HYDROL_F1_2"/>
    <property type="match status" value="1"/>
</dbReference>
<keyword evidence="14" id="KW-1185">Reference proteome</keyword>
<evidence type="ECO:0000256" key="8">
    <source>
        <dbReference type="ARBA" id="ARBA00023326"/>
    </source>
</evidence>
<dbReference type="OrthoDB" id="9765195at2"/>
<evidence type="ECO:0000256" key="6">
    <source>
        <dbReference type="ARBA" id="ARBA00023277"/>
    </source>
</evidence>
<evidence type="ECO:0000256" key="4">
    <source>
        <dbReference type="ARBA" id="ARBA00022801"/>
    </source>
</evidence>
<name>A0A3P1CU97_9BACT</name>
<keyword evidence="6" id="KW-0119">Carbohydrate metabolism</keyword>
<comment type="caution">
    <text evidence="13">The sequence shown here is derived from an EMBL/GenBank/DDBJ whole genome shotgun (WGS) entry which is preliminary data.</text>
</comment>
<feature type="binding site" evidence="10">
    <location>
        <position position="320"/>
    </location>
    <ligand>
        <name>substrate</name>
    </ligand>
</feature>
<comment type="similarity">
    <text evidence="2 12">Belongs to the glycosyl hydrolase 1 family.</text>
</comment>
<keyword evidence="5" id="KW-0136">Cellulose degradation</keyword>
<dbReference type="InterPro" id="IPR018120">
    <property type="entry name" value="Glyco_hydro_1_AS"/>
</dbReference>
<dbReference type="InterPro" id="IPR033132">
    <property type="entry name" value="GH_1_N_CS"/>
</dbReference>
<keyword evidence="7 12" id="KW-0326">Glycosidase</keyword>
<evidence type="ECO:0000256" key="1">
    <source>
        <dbReference type="ARBA" id="ARBA00000448"/>
    </source>
</evidence>
<evidence type="ECO:0000256" key="12">
    <source>
        <dbReference type="RuleBase" id="RU361175"/>
    </source>
</evidence>
<dbReference type="PANTHER" id="PTHR10353">
    <property type="entry name" value="GLYCOSYL HYDROLASE"/>
    <property type="match status" value="1"/>
</dbReference>
<dbReference type="NCBIfam" id="TIGR03356">
    <property type="entry name" value="BGL"/>
    <property type="match status" value="1"/>
</dbReference>
<keyword evidence="4 12" id="KW-0378">Hydrolase</keyword>
<dbReference type="FunFam" id="3.20.20.80:FF:000004">
    <property type="entry name" value="Beta-glucosidase 6-phospho-beta-glucosidase"/>
    <property type="match status" value="1"/>
</dbReference>